<dbReference type="OrthoDB" id="4087488at2759"/>
<evidence type="ECO:0000313" key="3">
    <source>
        <dbReference type="Proteomes" id="UP000788993"/>
    </source>
</evidence>
<accession>A0A9P8PT00</accession>
<name>A0A9P8PT00_9ASCO</name>
<evidence type="ECO:0000313" key="2">
    <source>
        <dbReference type="EMBL" id="KAH3677711.1"/>
    </source>
</evidence>
<keyword evidence="3" id="KW-1185">Reference proteome</keyword>
<dbReference type="AlphaFoldDB" id="A0A9P8PT00"/>
<comment type="caution">
    <text evidence="2">The sequence shown here is derived from an EMBL/GenBank/DDBJ whole genome shotgun (WGS) entry which is preliminary data.</text>
</comment>
<evidence type="ECO:0000256" key="1">
    <source>
        <dbReference type="SAM" id="MobiDB-lite"/>
    </source>
</evidence>
<dbReference type="Proteomes" id="UP000788993">
    <property type="component" value="Unassembled WGS sequence"/>
</dbReference>
<gene>
    <name evidence="2" type="ORF">OGATHE_000365</name>
</gene>
<reference evidence="2" key="2">
    <citation type="submission" date="2021-01" db="EMBL/GenBank/DDBJ databases">
        <authorList>
            <person name="Schikora-Tamarit M.A."/>
        </authorList>
    </citation>
    <scope>NUCLEOTIDE SEQUENCE</scope>
    <source>
        <strain evidence="2">NCAIM Y.01608</strain>
    </source>
</reference>
<reference evidence="2" key="1">
    <citation type="journal article" date="2021" name="Open Biol.">
        <title>Shared evolutionary footprints suggest mitochondrial oxidative damage underlies multiple complex I losses in fungi.</title>
        <authorList>
            <person name="Schikora-Tamarit M.A."/>
            <person name="Marcet-Houben M."/>
            <person name="Nosek J."/>
            <person name="Gabaldon T."/>
        </authorList>
    </citation>
    <scope>NUCLEOTIDE SEQUENCE</scope>
    <source>
        <strain evidence="2">NCAIM Y.01608</strain>
    </source>
</reference>
<sequence length="407" mass="46621">MYEEKDKQANLSATRNRLKFDSQGQPQKSHLTRRVPTDSIYSQRTTGSGAGTVLKNSLETLKLRQTSVRGFSSYAANLIESQEECSSSYPPHAQKFWKYHVLQISQFEFYLTTNPDNRHKFIRGAPGYYVELVLNNDLDGDYVSASNNGFQLVFRRQRYPISKTESSETKFDPSQVFTVMKQSHSKGGDFEVVGQSSEFVDYEGRHSYTPKQQKIAATFLNKANSLSQNGMVMETCYRLQHLRVCTLKEKKSTILFKNKIDGVKLSKEGSIYYIDDKIGGSYWHDSIIGLFRPCERDIKAKITKKVFSKGDSFHSVREELNENLEAMSLDDEESSSDRTFYFARDGLLQRHPQDDSPNDYKLGWITIYDKSDYFSTPNGNWEMVLGVTFAAAFELIIDRFVRDSALA</sequence>
<feature type="region of interest" description="Disordered" evidence="1">
    <location>
        <begin position="1"/>
        <end position="34"/>
    </location>
</feature>
<proteinExistence type="predicted"/>
<dbReference type="EMBL" id="JAEUBD010000095">
    <property type="protein sequence ID" value="KAH3677711.1"/>
    <property type="molecule type" value="Genomic_DNA"/>
</dbReference>
<organism evidence="2 3">
    <name type="scientific">Ogataea polymorpha</name>
    <dbReference type="NCBI Taxonomy" id="460523"/>
    <lineage>
        <taxon>Eukaryota</taxon>
        <taxon>Fungi</taxon>
        <taxon>Dikarya</taxon>
        <taxon>Ascomycota</taxon>
        <taxon>Saccharomycotina</taxon>
        <taxon>Pichiomycetes</taxon>
        <taxon>Pichiales</taxon>
        <taxon>Pichiaceae</taxon>
        <taxon>Ogataea</taxon>
    </lineage>
</organism>
<protein>
    <submittedName>
        <fullName evidence="2">Uncharacterized protein</fullName>
    </submittedName>
</protein>